<feature type="domain" description="Phosphodiesterase 4 upstream conserved regions (UCR)" evidence="7">
    <location>
        <begin position="24"/>
        <end position="71"/>
    </location>
</feature>
<dbReference type="Ensembl" id="ENSANIT00000025396.1">
    <property type="protein sequence ID" value="ENSANIP00000024575.1"/>
    <property type="gene ID" value="ENSANIG00000016615.1"/>
</dbReference>
<dbReference type="AlphaFoldDB" id="A0A8B9NMH1"/>
<organism evidence="8 9">
    <name type="scientific">Accipiter nisus</name>
    <name type="common">Eurasian sparrowhawk</name>
    <dbReference type="NCBI Taxonomy" id="211598"/>
    <lineage>
        <taxon>Eukaryota</taxon>
        <taxon>Metazoa</taxon>
        <taxon>Chordata</taxon>
        <taxon>Craniata</taxon>
        <taxon>Vertebrata</taxon>
        <taxon>Euteleostomi</taxon>
        <taxon>Archelosauria</taxon>
        <taxon>Archosauria</taxon>
        <taxon>Dinosauria</taxon>
        <taxon>Saurischia</taxon>
        <taxon>Theropoda</taxon>
        <taxon>Coelurosauria</taxon>
        <taxon>Aves</taxon>
        <taxon>Neognathae</taxon>
        <taxon>Neoaves</taxon>
        <taxon>Telluraves</taxon>
        <taxon>Accipitrimorphae</taxon>
        <taxon>Accipitriformes</taxon>
        <taxon>Accipitridae</taxon>
        <taxon>Accipitrinae</taxon>
        <taxon>Accipiter</taxon>
    </lineage>
</organism>
<sequence>AAESFSTPASAAARRPGGFKEERSPYAFPCLFAEGAYQKLASETLEELDWCLDQLETLKTRHSVSEMASNKVGARGRRLPSAAPFQEFSHVPFISMLSFMILAYKQYVVKFLELMLKAKLISLLPCFRIYFYICHQQLF</sequence>
<dbReference type="GO" id="GO:0006198">
    <property type="term" value="P:cAMP catabolic process"/>
    <property type="evidence" value="ECO:0007669"/>
    <property type="project" value="UniProtKB-UniPathway"/>
</dbReference>
<reference evidence="8" key="1">
    <citation type="submission" date="2025-08" db="UniProtKB">
        <authorList>
            <consortium name="Ensembl"/>
        </authorList>
    </citation>
    <scope>IDENTIFICATION</scope>
</reference>
<evidence type="ECO:0000256" key="4">
    <source>
        <dbReference type="ARBA" id="ARBA00022801"/>
    </source>
</evidence>
<comment type="catalytic activity">
    <reaction evidence="6">
        <text>3',5'-cyclic AMP + H2O = AMP + H(+)</text>
        <dbReference type="Rhea" id="RHEA:25277"/>
        <dbReference type="ChEBI" id="CHEBI:15377"/>
        <dbReference type="ChEBI" id="CHEBI:15378"/>
        <dbReference type="ChEBI" id="CHEBI:58165"/>
        <dbReference type="ChEBI" id="CHEBI:456215"/>
        <dbReference type="EC" id="3.1.4.53"/>
    </reaction>
    <physiologicalReaction direction="left-to-right" evidence="6">
        <dbReference type="Rhea" id="RHEA:25278"/>
    </physiologicalReaction>
</comment>
<evidence type="ECO:0000256" key="5">
    <source>
        <dbReference type="ARBA" id="ARBA00023149"/>
    </source>
</evidence>
<reference evidence="8" key="2">
    <citation type="submission" date="2025-09" db="UniProtKB">
        <authorList>
            <consortium name="Ensembl"/>
        </authorList>
    </citation>
    <scope>IDENTIFICATION</scope>
</reference>
<comment type="similarity">
    <text evidence="2">Belongs to the cyclic nucleotide phosphodiesterase family. PDE4 subfamily.</text>
</comment>
<evidence type="ECO:0000256" key="2">
    <source>
        <dbReference type="ARBA" id="ARBA00009517"/>
    </source>
</evidence>
<evidence type="ECO:0000313" key="9">
    <source>
        <dbReference type="Proteomes" id="UP000694541"/>
    </source>
</evidence>
<name>A0A8B9NMH1_9AVES</name>
<accession>A0A8B9NMH1</accession>
<protein>
    <recommendedName>
        <fullName evidence="3">3',5'-cyclic-AMP phosphodiesterase</fullName>
        <ecNumber evidence="3">3.1.4.53</ecNumber>
    </recommendedName>
</protein>
<dbReference type="UniPathway" id="UPA00762">
    <property type="reaction ID" value="UER00747"/>
</dbReference>
<evidence type="ECO:0000313" key="8">
    <source>
        <dbReference type="Ensembl" id="ENSANIP00000024575.1"/>
    </source>
</evidence>
<evidence type="ECO:0000256" key="6">
    <source>
        <dbReference type="ARBA" id="ARBA00033681"/>
    </source>
</evidence>
<keyword evidence="4" id="KW-0378">Hydrolase</keyword>
<proteinExistence type="inferred from homology"/>
<dbReference type="InterPro" id="IPR040844">
    <property type="entry name" value="PDE4_UCR"/>
</dbReference>
<keyword evidence="5" id="KW-0114">cAMP</keyword>
<evidence type="ECO:0000256" key="1">
    <source>
        <dbReference type="ARBA" id="ARBA00004703"/>
    </source>
</evidence>
<comment type="pathway">
    <text evidence="1">Purine metabolism; 3',5'-cyclic AMP degradation; AMP from 3',5'-cyclic AMP: step 1/1.</text>
</comment>
<keyword evidence="9" id="KW-1185">Reference proteome</keyword>
<dbReference type="Proteomes" id="UP000694541">
    <property type="component" value="Unplaced"/>
</dbReference>
<dbReference type="EC" id="3.1.4.53" evidence="3"/>
<dbReference type="Pfam" id="PF18100">
    <property type="entry name" value="PDE4_UCR"/>
    <property type="match status" value="1"/>
</dbReference>
<evidence type="ECO:0000256" key="3">
    <source>
        <dbReference type="ARBA" id="ARBA00012276"/>
    </source>
</evidence>
<dbReference type="GO" id="GO:0004115">
    <property type="term" value="F:3',5'-cyclic-AMP phosphodiesterase activity"/>
    <property type="evidence" value="ECO:0007669"/>
    <property type="project" value="UniProtKB-EC"/>
</dbReference>
<evidence type="ECO:0000259" key="7">
    <source>
        <dbReference type="Pfam" id="PF18100"/>
    </source>
</evidence>